<evidence type="ECO:0000313" key="13">
    <source>
        <dbReference type="Proteomes" id="UP000274922"/>
    </source>
</evidence>
<evidence type="ECO:0000256" key="8">
    <source>
        <dbReference type="SAM" id="Phobius"/>
    </source>
</evidence>
<evidence type="ECO:0000259" key="9">
    <source>
        <dbReference type="Pfam" id="PF02714"/>
    </source>
</evidence>
<dbReference type="STRING" id="1555241.A0A4P9X398"/>
<accession>A0A4P9X398</accession>
<evidence type="ECO:0000313" key="12">
    <source>
        <dbReference type="EMBL" id="RKO99480.1"/>
    </source>
</evidence>
<dbReference type="InterPro" id="IPR045122">
    <property type="entry name" value="Csc1-like"/>
</dbReference>
<dbReference type="GO" id="GO:0005227">
    <property type="term" value="F:calcium-activated cation channel activity"/>
    <property type="evidence" value="ECO:0007669"/>
    <property type="project" value="InterPro"/>
</dbReference>
<feature type="transmembrane region" description="Helical" evidence="8">
    <location>
        <begin position="553"/>
        <end position="581"/>
    </location>
</feature>
<evidence type="ECO:0000256" key="6">
    <source>
        <dbReference type="ARBA" id="ARBA00023136"/>
    </source>
</evidence>
<keyword evidence="3" id="KW-0813">Transport</keyword>
<evidence type="ECO:0000259" key="11">
    <source>
        <dbReference type="Pfam" id="PF14703"/>
    </source>
</evidence>
<comment type="subcellular location">
    <subcellularLocation>
        <location evidence="1">Membrane</location>
        <topology evidence="1">Multi-pass membrane protein</topology>
    </subcellularLocation>
</comment>
<evidence type="ECO:0000256" key="4">
    <source>
        <dbReference type="ARBA" id="ARBA00022692"/>
    </source>
</evidence>
<organism evidence="12 13">
    <name type="scientific">Caulochytrium protostelioides</name>
    <dbReference type="NCBI Taxonomy" id="1555241"/>
    <lineage>
        <taxon>Eukaryota</taxon>
        <taxon>Fungi</taxon>
        <taxon>Fungi incertae sedis</taxon>
        <taxon>Chytridiomycota</taxon>
        <taxon>Chytridiomycota incertae sedis</taxon>
        <taxon>Chytridiomycetes</taxon>
        <taxon>Caulochytriales</taxon>
        <taxon>Caulochytriaceae</taxon>
        <taxon>Caulochytrium</taxon>
    </lineage>
</organism>
<proteinExistence type="inferred from homology"/>
<evidence type="ECO:0000259" key="10">
    <source>
        <dbReference type="Pfam" id="PF13967"/>
    </source>
</evidence>
<name>A0A4P9X398_9FUNG</name>
<keyword evidence="13" id="KW-1185">Reference proteome</keyword>
<dbReference type="AlphaFoldDB" id="A0A4P9X398"/>
<dbReference type="Pfam" id="PF13967">
    <property type="entry name" value="RSN1_TM"/>
    <property type="match status" value="1"/>
</dbReference>
<evidence type="ECO:0000256" key="1">
    <source>
        <dbReference type="ARBA" id="ARBA00004141"/>
    </source>
</evidence>
<protein>
    <recommendedName>
        <fullName evidence="14">DUF221-domain-containing protein</fullName>
    </recommendedName>
</protein>
<feature type="transmembrane region" description="Helical" evidence="8">
    <location>
        <begin position="601"/>
        <end position="627"/>
    </location>
</feature>
<feature type="domain" description="CSC1/OSCA1-like 7TM region" evidence="9">
    <location>
        <begin position="511"/>
        <end position="778"/>
    </location>
</feature>
<feature type="compositionally biased region" description="Polar residues" evidence="7">
    <location>
        <begin position="383"/>
        <end position="409"/>
    </location>
</feature>
<comment type="similarity">
    <text evidence="2">Belongs to the CSC1 (TC 1.A.17) family.</text>
</comment>
<feature type="transmembrane region" description="Helical" evidence="8">
    <location>
        <begin position="639"/>
        <end position="657"/>
    </location>
</feature>
<dbReference type="EMBL" id="ML014282">
    <property type="protein sequence ID" value="RKO99480.1"/>
    <property type="molecule type" value="Genomic_DNA"/>
</dbReference>
<dbReference type="Pfam" id="PF14703">
    <property type="entry name" value="PHM7_cyt"/>
    <property type="match status" value="1"/>
</dbReference>
<dbReference type="InterPro" id="IPR027815">
    <property type="entry name" value="CSC1/OSCA1-like_cyt"/>
</dbReference>
<dbReference type="PANTHER" id="PTHR13018">
    <property type="entry name" value="PROBABLE MEMBRANE PROTEIN DUF221-RELATED"/>
    <property type="match status" value="1"/>
</dbReference>
<evidence type="ECO:0000256" key="2">
    <source>
        <dbReference type="ARBA" id="ARBA00007779"/>
    </source>
</evidence>
<dbReference type="InterPro" id="IPR003864">
    <property type="entry name" value="CSC1/OSCA1-like_7TM"/>
</dbReference>
<feature type="domain" description="CSC1/OSCA1-like cytosolic" evidence="11">
    <location>
        <begin position="234"/>
        <end position="374"/>
    </location>
</feature>
<gene>
    <name evidence="12" type="ORF">CXG81DRAFT_27773</name>
</gene>
<feature type="transmembrane region" description="Helical" evidence="8">
    <location>
        <begin position="191"/>
        <end position="209"/>
    </location>
</feature>
<feature type="domain" description="CSC1/OSCA1-like N-terminal transmembrane" evidence="10">
    <location>
        <begin position="102"/>
        <end position="209"/>
    </location>
</feature>
<dbReference type="InterPro" id="IPR032880">
    <property type="entry name" value="CSC1/OSCA1-like_N"/>
</dbReference>
<dbReference type="PANTHER" id="PTHR13018:SF139">
    <property type="entry name" value="PHOSPHATE METABOLISM PROTEIN 7"/>
    <property type="match status" value="1"/>
</dbReference>
<sequence>MADLGAEITSVSWNSIRISLIVNGSVCAAFLTAFAVLHRRKSLRGIYWPRWFRDNGELAGSRSSVPLCPADVKGPDGVFRTPATAWDADDPHHRGPADPNSDSNVGFMTFWRRVLAPSHPHLAFRSGYDASGLLTYTRTLFFLFFAIAVLCNIVLLPIFATGDNENNPDIDPPIEGFDRLTLSNVRDPDRYLASVFLVAVITALSLYVFDGLGKTAADLHARYLLDRSTRAATYVLLVRDIPPELRHADALRRIFDRMVPGCVRGIVLNRDIGDLPSLWEERAKTRARLEQHVVAYLSNCANADQRKAQRAAKQPGMPALATPLDPALRPTSRPYLFSLVGPKHDAINYDIDELARIEAELERKRRKVAKLTPLPRDAVVAPTPTTGDETSATATGPMSANKANGTTKSEAPMAPGGDASPVTPMSAGSGATSTTSLSSASSASRRARQTGASAFIVFNDIMTPQIAARVLIHPTPLAMSDRVVNPEPEDIIWGNLNMRAEMRVARGGVRTAAILALTLFWSIIVIFLTGISNLDKLTGALTFLRPVVNWSPWVKGVLTGVVSPLLVNIAFSLIPPVFCMLNRFAGIASEKQVQMKLLNQFFAFLVFNLMIVGTLGGGVIAAINTFVSNPSATVTNLAAQIPTVSSFFMTYVMLRALSGPAGDLLRTSAIILTPLKLRFLAGTPRSRRALLAPRKFKFATAQAYHSLVAAIGFLYAVMSPLVTAWVCVYFGLYTLAYHYNFQCVHSFPMDTGGQMLYSSVLHLHLGLLLFHIILTVLFFLKTAWAAGALMLVILLAGWWGYRRARRIRGLMEAMPALDVIRYEEALDRRDSGLAPTLPHQAPRTSARLRVLVRPPPHDVAATYLSLTKTNPSLQSDRSMPSPAAAAAAAAADTGASNAMPSDPLLGRIDTHLSAEALPPRAAVSATYLGPDDWYKQYNHPSVCHDGEVLYVPEDDAVQGLHAPPTAQPGSLSAATSLASLEAGLSGNDNDDASPAPTTTNYLHAHILPGMEARLRRRIVSARRLAAIKERETAHLDRAKAKDVPAEEAQQHVAALRALEVERKALQRAAKSRARVQKARHASAAPADEAAGQGALADAALRTFLDDERTDATDSPTPSGALGTHGAVEAHALTSPVDDGAPPILRVVTDDSPHVEADPSAQLPLLRVVTRGARLTRRSHGSPAKPRLRLQLAPWSLTVPEVDDLL</sequence>
<feature type="region of interest" description="Disordered" evidence="7">
    <location>
        <begin position="376"/>
        <end position="444"/>
    </location>
</feature>
<feature type="transmembrane region" description="Helical" evidence="8">
    <location>
        <begin position="512"/>
        <end position="533"/>
    </location>
</feature>
<dbReference type="Pfam" id="PF02714">
    <property type="entry name" value="RSN1_7TM"/>
    <property type="match status" value="1"/>
</dbReference>
<keyword evidence="5 8" id="KW-1133">Transmembrane helix</keyword>
<feature type="compositionally biased region" description="Low complexity" evidence="7">
    <location>
        <begin position="426"/>
        <end position="444"/>
    </location>
</feature>
<evidence type="ECO:0000256" key="3">
    <source>
        <dbReference type="ARBA" id="ARBA00022448"/>
    </source>
</evidence>
<dbReference type="OrthoDB" id="2150324at2759"/>
<keyword evidence="4 8" id="KW-0812">Transmembrane</keyword>
<dbReference type="GO" id="GO:0005886">
    <property type="term" value="C:plasma membrane"/>
    <property type="evidence" value="ECO:0007669"/>
    <property type="project" value="TreeGrafter"/>
</dbReference>
<keyword evidence="6 8" id="KW-0472">Membrane</keyword>
<dbReference type="Proteomes" id="UP000274922">
    <property type="component" value="Unassembled WGS sequence"/>
</dbReference>
<feature type="transmembrane region" description="Helical" evidence="8">
    <location>
        <begin position="16"/>
        <end position="37"/>
    </location>
</feature>
<evidence type="ECO:0000256" key="5">
    <source>
        <dbReference type="ARBA" id="ARBA00022989"/>
    </source>
</evidence>
<reference evidence="13" key="1">
    <citation type="journal article" date="2018" name="Nat. Microbiol.">
        <title>Leveraging single-cell genomics to expand the fungal tree of life.</title>
        <authorList>
            <person name="Ahrendt S.R."/>
            <person name="Quandt C.A."/>
            <person name="Ciobanu D."/>
            <person name="Clum A."/>
            <person name="Salamov A."/>
            <person name="Andreopoulos B."/>
            <person name="Cheng J.F."/>
            <person name="Woyke T."/>
            <person name="Pelin A."/>
            <person name="Henrissat B."/>
            <person name="Reynolds N.K."/>
            <person name="Benny G.L."/>
            <person name="Smith M.E."/>
            <person name="James T.Y."/>
            <person name="Grigoriev I.V."/>
        </authorList>
    </citation>
    <scope>NUCLEOTIDE SEQUENCE [LARGE SCALE GENOMIC DNA]</scope>
    <source>
        <strain evidence="13">ATCC 52028</strain>
    </source>
</reference>
<feature type="region of interest" description="Disordered" evidence="7">
    <location>
        <begin position="306"/>
        <end position="325"/>
    </location>
</feature>
<feature type="transmembrane region" description="Helical" evidence="8">
    <location>
        <begin position="760"/>
        <end position="778"/>
    </location>
</feature>
<feature type="transmembrane region" description="Helical" evidence="8">
    <location>
        <begin position="140"/>
        <end position="160"/>
    </location>
</feature>
<feature type="transmembrane region" description="Helical" evidence="8">
    <location>
        <begin position="784"/>
        <end position="801"/>
    </location>
</feature>
<evidence type="ECO:0008006" key="14">
    <source>
        <dbReference type="Google" id="ProtNLM"/>
    </source>
</evidence>
<evidence type="ECO:0000256" key="7">
    <source>
        <dbReference type="SAM" id="MobiDB-lite"/>
    </source>
</evidence>
<feature type="transmembrane region" description="Helical" evidence="8">
    <location>
        <begin position="696"/>
        <end position="716"/>
    </location>
</feature>